<feature type="compositionally biased region" description="Pro residues" evidence="1">
    <location>
        <begin position="76"/>
        <end position="87"/>
    </location>
</feature>
<evidence type="ECO:0000313" key="2">
    <source>
        <dbReference type="EMBL" id="GGZ10205.1"/>
    </source>
</evidence>
<dbReference type="Proteomes" id="UP000619512">
    <property type="component" value="Unassembled WGS sequence"/>
</dbReference>
<feature type="compositionally biased region" description="Gly residues" evidence="1">
    <location>
        <begin position="45"/>
        <end position="72"/>
    </location>
</feature>
<dbReference type="AlphaFoldDB" id="A0AA87YIA5"/>
<name>A0AA87YIA5_9BURK</name>
<proteinExistence type="predicted"/>
<protein>
    <recommendedName>
        <fullName evidence="4">GIY-YIG nuclease family protein</fullName>
    </recommendedName>
</protein>
<feature type="region of interest" description="Disordered" evidence="1">
    <location>
        <begin position="112"/>
        <end position="153"/>
    </location>
</feature>
<accession>A0AA87YIA5</accession>
<organism evidence="2 3">
    <name type="scientific">Pseudoduganella plicata</name>
    <dbReference type="NCBI Taxonomy" id="321984"/>
    <lineage>
        <taxon>Bacteria</taxon>
        <taxon>Pseudomonadati</taxon>
        <taxon>Pseudomonadota</taxon>
        <taxon>Betaproteobacteria</taxon>
        <taxon>Burkholderiales</taxon>
        <taxon>Oxalobacteraceae</taxon>
        <taxon>Telluria group</taxon>
        <taxon>Pseudoduganella</taxon>
    </lineage>
</organism>
<comment type="caution">
    <text evidence="2">The sequence shown here is derived from an EMBL/GenBank/DDBJ whole genome shotgun (WGS) entry which is preliminary data.</text>
</comment>
<evidence type="ECO:0008006" key="4">
    <source>
        <dbReference type="Google" id="ProtNLM"/>
    </source>
</evidence>
<reference evidence="2" key="2">
    <citation type="submission" date="2022-12" db="EMBL/GenBank/DDBJ databases">
        <authorList>
            <person name="Sun Q."/>
            <person name="Kim S."/>
        </authorList>
    </citation>
    <scope>NUCLEOTIDE SEQUENCE</scope>
    <source>
        <strain evidence="2">KCTC 12344</strain>
    </source>
</reference>
<dbReference type="EMBL" id="BMWW01000014">
    <property type="protein sequence ID" value="GGZ10205.1"/>
    <property type="molecule type" value="Genomic_DNA"/>
</dbReference>
<gene>
    <name evidence="2" type="ORF">GCM10007388_49640</name>
</gene>
<dbReference type="CDD" id="cd00719">
    <property type="entry name" value="GIY-YIG_SF"/>
    <property type="match status" value="1"/>
</dbReference>
<evidence type="ECO:0000313" key="3">
    <source>
        <dbReference type="Proteomes" id="UP000619512"/>
    </source>
</evidence>
<evidence type="ECO:0000256" key="1">
    <source>
        <dbReference type="SAM" id="MobiDB-lite"/>
    </source>
</evidence>
<reference evidence="2" key="1">
    <citation type="journal article" date="2014" name="Int. J. Syst. Evol. Microbiol.">
        <title>Complete genome sequence of Corynebacterium casei LMG S-19264T (=DSM 44701T), isolated from a smear-ripened cheese.</title>
        <authorList>
            <consortium name="US DOE Joint Genome Institute (JGI-PGF)"/>
            <person name="Walter F."/>
            <person name="Albersmeier A."/>
            <person name="Kalinowski J."/>
            <person name="Ruckert C."/>
        </authorList>
    </citation>
    <scope>NUCLEOTIDE SEQUENCE</scope>
    <source>
        <strain evidence="2">KCTC 12344</strain>
    </source>
</reference>
<sequence length="284" mass="30110">MSGYPGADMREQYTNEGEAFEIVPLASESAAETDGEWDSERGRSGGRGRGGGAGGPRPGAGRTGNRPAGGRGPGKRPYPTPPRPGYPRYPRGPYWGPSYGGSPYGLMVSDPGGYAPPRAGDPWEPPGGASFEPVDFPSGAGDGRPDDTMPDEEIPPKLTLVLTQKAPGVTFQDAGTLAAVRKAGKVTGPALYIITFRKGGKPMAYVGVTKELQNRIRKHMLCGAVLGVPLRNYRVFVAQPTGDVKKLRAIESDINAAMLLPTNRGETTNQRSELEMEVMGPAWV</sequence>
<feature type="region of interest" description="Disordered" evidence="1">
    <location>
        <begin position="1"/>
        <end position="92"/>
    </location>
</feature>